<protein>
    <submittedName>
        <fullName evidence="2">VOC family protein</fullName>
    </submittedName>
</protein>
<name>A0A934K1G5_9BACT</name>
<gene>
    <name evidence="2" type="ORF">JF922_08700</name>
</gene>
<sequence>MGSGRDAEPFAPSIAPWLAVEDAEKAVAYYSDAFGAVELYRLAGEDGKVVVAQLSVGGAVLWVQQDPETRPDAESRAAIRLILSVEDPDTVFARSVATGAATVSPVSEEHGWRTGRISDPFGHQWEISRQLS</sequence>
<dbReference type="PANTHER" id="PTHR34109:SF1">
    <property type="entry name" value="VOC DOMAIN-CONTAINING PROTEIN"/>
    <property type="match status" value="1"/>
</dbReference>
<reference evidence="2" key="1">
    <citation type="submission" date="2020-10" db="EMBL/GenBank/DDBJ databases">
        <title>Ca. Dormibacterota MAGs.</title>
        <authorList>
            <person name="Montgomery K."/>
        </authorList>
    </citation>
    <scope>NUCLEOTIDE SEQUENCE [LARGE SCALE GENOMIC DNA]</scope>
    <source>
        <strain evidence="2">SC8812_S17_10</strain>
    </source>
</reference>
<feature type="domain" description="VOC" evidence="1">
    <location>
        <begin position="10"/>
        <end position="130"/>
    </location>
</feature>
<dbReference type="SUPFAM" id="SSF54593">
    <property type="entry name" value="Glyoxalase/Bleomycin resistance protein/Dihydroxybiphenyl dioxygenase"/>
    <property type="match status" value="1"/>
</dbReference>
<dbReference type="PANTHER" id="PTHR34109">
    <property type="entry name" value="BNAUNNG04460D PROTEIN-RELATED"/>
    <property type="match status" value="1"/>
</dbReference>
<dbReference type="InterPro" id="IPR004360">
    <property type="entry name" value="Glyas_Fos-R_dOase_dom"/>
</dbReference>
<dbReference type="EMBL" id="JAEKNR010000097">
    <property type="protein sequence ID" value="MBJ7598149.1"/>
    <property type="molecule type" value="Genomic_DNA"/>
</dbReference>
<dbReference type="InterPro" id="IPR037523">
    <property type="entry name" value="VOC_core"/>
</dbReference>
<organism evidence="2 3">
    <name type="scientific">Candidatus Nephthysia bennettiae</name>
    <dbReference type="NCBI Taxonomy" id="3127016"/>
    <lineage>
        <taxon>Bacteria</taxon>
        <taxon>Bacillati</taxon>
        <taxon>Candidatus Dormiibacterota</taxon>
        <taxon>Candidatus Dormibacteria</taxon>
        <taxon>Candidatus Dormibacterales</taxon>
        <taxon>Candidatus Dormibacteraceae</taxon>
        <taxon>Candidatus Nephthysia</taxon>
    </lineage>
</organism>
<dbReference type="Gene3D" id="3.30.720.110">
    <property type="match status" value="1"/>
</dbReference>
<dbReference type="Pfam" id="PF00903">
    <property type="entry name" value="Glyoxalase"/>
    <property type="match status" value="1"/>
</dbReference>
<dbReference type="InterPro" id="IPR029068">
    <property type="entry name" value="Glyas_Bleomycin-R_OHBP_Dase"/>
</dbReference>
<accession>A0A934K1G5</accession>
<evidence type="ECO:0000313" key="3">
    <source>
        <dbReference type="Proteomes" id="UP000612893"/>
    </source>
</evidence>
<dbReference type="Gene3D" id="3.30.720.120">
    <property type="match status" value="1"/>
</dbReference>
<dbReference type="PROSITE" id="PS51819">
    <property type="entry name" value="VOC"/>
    <property type="match status" value="1"/>
</dbReference>
<evidence type="ECO:0000313" key="2">
    <source>
        <dbReference type="EMBL" id="MBJ7598149.1"/>
    </source>
</evidence>
<evidence type="ECO:0000259" key="1">
    <source>
        <dbReference type="PROSITE" id="PS51819"/>
    </source>
</evidence>
<dbReference type="AlphaFoldDB" id="A0A934K1G5"/>
<proteinExistence type="predicted"/>
<comment type="caution">
    <text evidence="2">The sequence shown here is derived from an EMBL/GenBank/DDBJ whole genome shotgun (WGS) entry which is preliminary data.</text>
</comment>
<dbReference type="Proteomes" id="UP000612893">
    <property type="component" value="Unassembled WGS sequence"/>
</dbReference>
<keyword evidence="3" id="KW-1185">Reference proteome</keyword>